<name>A0AC60PUG9_IXOPE</name>
<dbReference type="Proteomes" id="UP000805193">
    <property type="component" value="Unassembled WGS sequence"/>
</dbReference>
<evidence type="ECO:0000313" key="1">
    <source>
        <dbReference type="EMBL" id="KAG0424798.1"/>
    </source>
</evidence>
<keyword evidence="2" id="KW-1185">Reference proteome</keyword>
<evidence type="ECO:0000313" key="2">
    <source>
        <dbReference type="Proteomes" id="UP000805193"/>
    </source>
</evidence>
<protein>
    <submittedName>
        <fullName evidence="1">Uncharacterized protein</fullName>
    </submittedName>
</protein>
<reference evidence="1 2" key="1">
    <citation type="journal article" date="2020" name="Cell">
        <title>Large-Scale Comparative Analyses of Tick Genomes Elucidate Their Genetic Diversity and Vector Capacities.</title>
        <authorList>
            <consortium name="Tick Genome and Microbiome Consortium (TIGMIC)"/>
            <person name="Jia N."/>
            <person name="Wang J."/>
            <person name="Shi W."/>
            <person name="Du L."/>
            <person name="Sun Y."/>
            <person name="Zhan W."/>
            <person name="Jiang J.F."/>
            <person name="Wang Q."/>
            <person name="Zhang B."/>
            <person name="Ji P."/>
            <person name="Bell-Sakyi L."/>
            <person name="Cui X.M."/>
            <person name="Yuan T.T."/>
            <person name="Jiang B.G."/>
            <person name="Yang W.F."/>
            <person name="Lam T.T."/>
            <person name="Chang Q.C."/>
            <person name="Ding S.J."/>
            <person name="Wang X.J."/>
            <person name="Zhu J.G."/>
            <person name="Ruan X.D."/>
            <person name="Zhao L."/>
            <person name="Wei J.T."/>
            <person name="Ye R.Z."/>
            <person name="Que T.C."/>
            <person name="Du C.H."/>
            <person name="Zhou Y.H."/>
            <person name="Cheng J.X."/>
            <person name="Dai P.F."/>
            <person name="Guo W.B."/>
            <person name="Han X.H."/>
            <person name="Huang E.J."/>
            <person name="Li L.F."/>
            <person name="Wei W."/>
            <person name="Gao Y.C."/>
            <person name="Liu J.Z."/>
            <person name="Shao H.Z."/>
            <person name="Wang X."/>
            <person name="Wang C.C."/>
            <person name="Yang T.C."/>
            <person name="Huo Q.B."/>
            <person name="Li W."/>
            <person name="Chen H.Y."/>
            <person name="Chen S.E."/>
            <person name="Zhou L.G."/>
            <person name="Ni X.B."/>
            <person name="Tian J.H."/>
            <person name="Sheng Y."/>
            <person name="Liu T."/>
            <person name="Pan Y.S."/>
            <person name="Xia L.Y."/>
            <person name="Li J."/>
            <person name="Zhao F."/>
            <person name="Cao W.C."/>
        </authorList>
    </citation>
    <scope>NUCLEOTIDE SEQUENCE [LARGE SCALE GENOMIC DNA]</scope>
    <source>
        <strain evidence="1">Iper-2018</strain>
    </source>
</reference>
<proteinExistence type="predicted"/>
<sequence length="1051" mass="114940">MSRLAQDELQLKLEALGKIPQELLKGLEKNATIKLSGRRYSERAKQFAATFHYYSPQAYDYVSRLFPLPSVSSLRSWLKVVGGWPGSAREALGELQRRHTTSSVRDKLCAIMLDGMSMKKDVSLDVPYGKLVGYVNLGQGLGPHESDEVPMATEALVFMVVGLASALKIPIGYFLINAASGKLLKSLLEDAIAAVEECGLHVKGVVCDGLGTKVAMAKLLGCRVHERNYESLQPTSEHQTRPTEEVHFIFDACHALKLLRNLLGDKKVFKSAVYGGTFPSKSPQCKSDSKPATRLDLSTTGVDGLREIVRDIVREELRKLLPTDNQPAALSIAEVVREEVQRAFQPEAPASVAAPEKPTLTYAAVARRPAPASRQYWTPPRRDPPAPQTFQRRDGQPQLVRTEQPAPRKTDVWRTADRRPLCYHCGHGPSKSITAFMEDVLHLIERPHRPSCNRRQEAENPHVPHGRSYVTSKTSATRLLVSPFSLKVIALGAYQVNNVWALTVKSDEGKKLLATSVLVVQGRRCFVIDTCNQDVLIKLHWLLYNVADDDVRVALAPYGKIIEVAKEKWPVNDCASVGTMTRTAVLRLKGGVGVDDIPHELRAGGELALVVVTGSAHLCMRCQRMGHIHKDCRVPRCNVCLRFGHEGAEYGRSYVTSKTSATRLLVSPFSLKVIALGAYQVNNVWALTVKSDEGKKLLATSVLVVQGRRCFVIDTCNQDVLIKLHWLLYNVADDDVRVALAPYGKIIEVAKEKWPVNDCASVGTMTRTAVLRLKGGVGVDDIPHELRAGGELALVVVTGSAHLCMRCQRMGHIHKDCRVPRCNVCLRFGHEGAEYVIALGAYQVNHVWALTVKSDEGKKLLATSALVVQGRRCFVIDTCNQDVLIKLHWLIYNIADDDVRVALAPYGKIIEVAKEKWPVNDCASVGTMTRTAILRLKGGVGVDDIPHELRAGGELALVVVQRLPAVRPRGRPVRTDVRGGPGSLGSDEKLELLMDEADTEEAAAGSVDTSTLTAGASLAPVGDVATSVDGAAQVADGTLKEELGGTVRQAK</sequence>
<gene>
    <name evidence="1" type="ORF">HPB47_027990</name>
</gene>
<comment type="caution">
    <text evidence="1">The sequence shown here is derived from an EMBL/GenBank/DDBJ whole genome shotgun (WGS) entry which is preliminary data.</text>
</comment>
<dbReference type="EMBL" id="JABSTQ010009936">
    <property type="protein sequence ID" value="KAG0424798.1"/>
    <property type="molecule type" value="Genomic_DNA"/>
</dbReference>
<accession>A0AC60PUG9</accession>
<organism evidence="1 2">
    <name type="scientific">Ixodes persulcatus</name>
    <name type="common">Taiga tick</name>
    <dbReference type="NCBI Taxonomy" id="34615"/>
    <lineage>
        <taxon>Eukaryota</taxon>
        <taxon>Metazoa</taxon>
        <taxon>Ecdysozoa</taxon>
        <taxon>Arthropoda</taxon>
        <taxon>Chelicerata</taxon>
        <taxon>Arachnida</taxon>
        <taxon>Acari</taxon>
        <taxon>Parasitiformes</taxon>
        <taxon>Ixodida</taxon>
        <taxon>Ixodoidea</taxon>
        <taxon>Ixodidae</taxon>
        <taxon>Ixodinae</taxon>
        <taxon>Ixodes</taxon>
    </lineage>
</organism>